<accession>A0A087M3C7</accession>
<reference evidence="6 7" key="1">
    <citation type="submission" date="2014-08" db="EMBL/GenBank/DDBJ databases">
        <authorList>
            <person name="Hassan Y.I."/>
            <person name="Lepp D."/>
            <person name="Zhou T."/>
        </authorList>
    </citation>
    <scope>NUCLEOTIDE SEQUENCE [LARGE SCALE GENOMIC DNA]</scope>
    <source>
        <strain evidence="6 7">IFO13584</strain>
    </source>
</reference>
<dbReference type="Gene3D" id="3.40.190.10">
    <property type="entry name" value="Periplasmic binding protein-like II"/>
    <property type="match status" value="2"/>
</dbReference>
<evidence type="ECO:0000313" key="6">
    <source>
        <dbReference type="EMBL" id="KFL31380.1"/>
    </source>
</evidence>
<proteinExistence type="inferred from homology"/>
<evidence type="ECO:0000256" key="4">
    <source>
        <dbReference type="ARBA" id="ARBA00023163"/>
    </source>
</evidence>
<organism evidence="6 7">
    <name type="scientific">Devosia riboflavina</name>
    <dbReference type="NCBI Taxonomy" id="46914"/>
    <lineage>
        <taxon>Bacteria</taxon>
        <taxon>Pseudomonadati</taxon>
        <taxon>Pseudomonadota</taxon>
        <taxon>Alphaproteobacteria</taxon>
        <taxon>Hyphomicrobiales</taxon>
        <taxon>Devosiaceae</taxon>
        <taxon>Devosia</taxon>
    </lineage>
</organism>
<name>A0A087M3C7_9HYPH</name>
<dbReference type="Gene3D" id="1.10.10.10">
    <property type="entry name" value="Winged helix-like DNA-binding domain superfamily/Winged helix DNA-binding domain"/>
    <property type="match status" value="1"/>
</dbReference>
<dbReference type="GO" id="GO:0003700">
    <property type="term" value="F:DNA-binding transcription factor activity"/>
    <property type="evidence" value="ECO:0007669"/>
    <property type="project" value="InterPro"/>
</dbReference>
<evidence type="ECO:0000313" key="7">
    <source>
        <dbReference type="Proteomes" id="UP000028981"/>
    </source>
</evidence>
<dbReference type="RefSeq" id="WP_035081054.1">
    <property type="nucleotide sequence ID" value="NZ_JQGC01000006.1"/>
</dbReference>
<dbReference type="Pfam" id="PF00126">
    <property type="entry name" value="HTH_1"/>
    <property type="match status" value="1"/>
</dbReference>
<dbReference type="PANTHER" id="PTHR30126">
    <property type="entry name" value="HTH-TYPE TRANSCRIPTIONAL REGULATOR"/>
    <property type="match status" value="1"/>
</dbReference>
<keyword evidence="2" id="KW-0805">Transcription regulation</keyword>
<dbReference type="EMBL" id="JQGC01000006">
    <property type="protein sequence ID" value="KFL31380.1"/>
    <property type="molecule type" value="Genomic_DNA"/>
</dbReference>
<keyword evidence="7" id="KW-1185">Reference proteome</keyword>
<dbReference type="PANTHER" id="PTHR30126:SF77">
    <property type="entry name" value="TRANSCRIPTIONAL REGULATORY PROTEIN"/>
    <property type="match status" value="1"/>
</dbReference>
<dbReference type="Proteomes" id="UP000028981">
    <property type="component" value="Unassembled WGS sequence"/>
</dbReference>
<evidence type="ECO:0000259" key="5">
    <source>
        <dbReference type="PROSITE" id="PS50931"/>
    </source>
</evidence>
<dbReference type="PRINTS" id="PR00039">
    <property type="entry name" value="HTHLYSR"/>
</dbReference>
<sequence>MNFKQLEAFYWLAKLGSYQRVAKQINLTQPAVSIRVGSLESELGAPLLQRDQPGVVLTERGYEVAEFADEFMQLYERMQKSLVKRERGAFVIGIIEPVLYSWGQEFVRQVKTAYPNVEFRVTGNAAMRNLVAEQTIDLVFATATVSSDPVPQSFAMRAVMGWVASTKLDIDDSEPLDAQALARLPLVFYPRDASQAAPRLEAVAEVRALDHLEDTAATLSTAAQMVYRGFGVAPLVLAPFTRAIAEGDVRPLNTSVPLPLMEIRCYYMNASRRKMAREIYGIAADVAQDWCEQHPTYATFLPA</sequence>
<dbReference type="STRING" id="46914.JP75_07375"/>
<evidence type="ECO:0000256" key="2">
    <source>
        <dbReference type="ARBA" id="ARBA00023015"/>
    </source>
</evidence>
<evidence type="ECO:0000256" key="3">
    <source>
        <dbReference type="ARBA" id="ARBA00023125"/>
    </source>
</evidence>
<dbReference type="SUPFAM" id="SSF46785">
    <property type="entry name" value="Winged helix' DNA-binding domain"/>
    <property type="match status" value="1"/>
</dbReference>
<dbReference type="AlphaFoldDB" id="A0A087M3C7"/>
<dbReference type="SUPFAM" id="SSF53850">
    <property type="entry name" value="Periplasmic binding protein-like II"/>
    <property type="match status" value="1"/>
</dbReference>
<dbReference type="InterPro" id="IPR000847">
    <property type="entry name" value="LysR_HTH_N"/>
</dbReference>
<dbReference type="InterPro" id="IPR036390">
    <property type="entry name" value="WH_DNA-bd_sf"/>
</dbReference>
<dbReference type="GO" id="GO:0000976">
    <property type="term" value="F:transcription cis-regulatory region binding"/>
    <property type="evidence" value="ECO:0007669"/>
    <property type="project" value="TreeGrafter"/>
</dbReference>
<dbReference type="InterPro" id="IPR005119">
    <property type="entry name" value="LysR_subst-bd"/>
</dbReference>
<keyword evidence="3" id="KW-0238">DNA-binding</keyword>
<dbReference type="PROSITE" id="PS50931">
    <property type="entry name" value="HTH_LYSR"/>
    <property type="match status" value="1"/>
</dbReference>
<dbReference type="Pfam" id="PF03466">
    <property type="entry name" value="LysR_substrate"/>
    <property type="match status" value="1"/>
</dbReference>
<comment type="caution">
    <text evidence="6">The sequence shown here is derived from an EMBL/GenBank/DDBJ whole genome shotgun (WGS) entry which is preliminary data.</text>
</comment>
<gene>
    <name evidence="6" type="ORF">JP75_07375</name>
</gene>
<dbReference type="InterPro" id="IPR036388">
    <property type="entry name" value="WH-like_DNA-bd_sf"/>
</dbReference>
<keyword evidence="4" id="KW-0804">Transcription</keyword>
<evidence type="ECO:0000256" key="1">
    <source>
        <dbReference type="ARBA" id="ARBA00009437"/>
    </source>
</evidence>
<comment type="similarity">
    <text evidence="1">Belongs to the LysR transcriptional regulatory family.</text>
</comment>
<dbReference type="OrthoDB" id="9791253at2"/>
<protein>
    <recommendedName>
        <fullName evidence="5">HTH lysR-type domain-containing protein</fullName>
    </recommendedName>
</protein>
<feature type="domain" description="HTH lysR-type" evidence="5">
    <location>
        <begin position="1"/>
        <end position="58"/>
    </location>
</feature>